<sequence length="69" mass="7940">MFFETVLKAFRNVHLQGVLTGKRVGRYLNGACEAKEICHFFQKKIVDNFGSFEKRTTFALAIGKNDERL</sequence>
<name>A0A415TH89_9BACT</name>
<proteinExistence type="predicted"/>
<evidence type="ECO:0000313" key="2">
    <source>
        <dbReference type="Proteomes" id="UP000285109"/>
    </source>
</evidence>
<dbReference type="AlphaFoldDB" id="A0A415TH89"/>
<protein>
    <submittedName>
        <fullName evidence="1">Uncharacterized protein</fullName>
    </submittedName>
</protein>
<accession>A0A415TH89</accession>
<evidence type="ECO:0000313" key="1">
    <source>
        <dbReference type="EMBL" id="RHN00680.1"/>
    </source>
</evidence>
<organism evidence="1 2">
    <name type="scientific">Phocaeicola plebeius</name>
    <dbReference type="NCBI Taxonomy" id="310297"/>
    <lineage>
        <taxon>Bacteria</taxon>
        <taxon>Pseudomonadati</taxon>
        <taxon>Bacteroidota</taxon>
        <taxon>Bacteroidia</taxon>
        <taxon>Bacteroidales</taxon>
        <taxon>Bacteroidaceae</taxon>
        <taxon>Phocaeicola</taxon>
    </lineage>
</organism>
<gene>
    <name evidence="1" type="ORF">DWZ34_00850</name>
</gene>
<comment type="caution">
    <text evidence="1">The sequence shown here is derived from an EMBL/GenBank/DDBJ whole genome shotgun (WGS) entry which is preliminary data.</text>
</comment>
<reference evidence="1 2" key="1">
    <citation type="submission" date="2018-08" db="EMBL/GenBank/DDBJ databases">
        <title>A genome reference for cultivated species of the human gut microbiota.</title>
        <authorList>
            <person name="Zou Y."/>
            <person name="Xue W."/>
            <person name="Luo G."/>
        </authorList>
    </citation>
    <scope>NUCLEOTIDE SEQUENCE [LARGE SCALE GENOMIC DNA]</scope>
    <source>
        <strain evidence="1 2">AF31-28B-AC</strain>
    </source>
</reference>
<dbReference type="Proteomes" id="UP000285109">
    <property type="component" value="Unassembled WGS sequence"/>
</dbReference>
<dbReference type="EMBL" id="QRQK01000001">
    <property type="protein sequence ID" value="RHN00680.1"/>
    <property type="molecule type" value="Genomic_DNA"/>
</dbReference>